<keyword evidence="2 4" id="KW-0575">Peroxidase</keyword>
<dbReference type="PRINTS" id="PR01011">
    <property type="entry name" value="GLUTPROXDASE"/>
</dbReference>
<dbReference type="EMBL" id="JBFTWV010000004">
    <property type="protein sequence ID" value="KAL2800153.1"/>
    <property type="molecule type" value="Genomic_DNA"/>
</dbReference>
<evidence type="ECO:0000313" key="6">
    <source>
        <dbReference type="Proteomes" id="UP001610563"/>
    </source>
</evidence>
<evidence type="ECO:0000256" key="3">
    <source>
        <dbReference type="ARBA" id="ARBA00023002"/>
    </source>
</evidence>
<evidence type="ECO:0000256" key="1">
    <source>
        <dbReference type="ARBA" id="ARBA00006926"/>
    </source>
</evidence>
<comment type="caution">
    <text evidence="5">The sequence shown here is derived from an EMBL/GenBank/DDBJ whole genome shotgun (WGS) entry which is preliminary data.</text>
</comment>
<name>A0ABR4GM58_9EURO</name>
<dbReference type="PIRSF" id="PIRSF000303">
    <property type="entry name" value="Glutathion_perox"/>
    <property type="match status" value="1"/>
</dbReference>
<sequence length="172" mass="19351">MASESEFYTFAPLDKAGKPFPLETLKGKVVLIVNTASKCGFIPQYEGLEAPYRKISAEYPERFTILGFPCNQFGEQEPGSEDEIQQFCVVNFGVTFPLLRKVNVRGGDEVELLFNWIRKNNQGFLDDAEIQWNFEKTIISGTGEIVGRWRSQTTPESLMEVIRGEVGKTSGI</sequence>
<dbReference type="PROSITE" id="PS00763">
    <property type="entry name" value="GLUTATHIONE_PEROXID_2"/>
    <property type="match status" value="1"/>
</dbReference>
<dbReference type="CDD" id="cd00340">
    <property type="entry name" value="GSH_Peroxidase"/>
    <property type="match status" value="1"/>
</dbReference>
<keyword evidence="3 4" id="KW-0560">Oxidoreductase</keyword>
<dbReference type="InterPro" id="IPR029760">
    <property type="entry name" value="GPX_CS"/>
</dbReference>
<dbReference type="InterPro" id="IPR000889">
    <property type="entry name" value="Glutathione_peroxidase"/>
</dbReference>
<keyword evidence="6" id="KW-1185">Reference proteome</keyword>
<organism evidence="5 6">
    <name type="scientific">Aspergillus keveii</name>
    <dbReference type="NCBI Taxonomy" id="714993"/>
    <lineage>
        <taxon>Eukaryota</taxon>
        <taxon>Fungi</taxon>
        <taxon>Dikarya</taxon>
        <taxon>Ascomycota</taxon>
        <taxon>Pezizomycotina</taxon>
        <taxon>Eurotiomycetes</taxon>
        <taxon>Eurotiomycetidae</taxon>
        <taxon>Eurotiales</taxon>
        <taxon>Aspergillaceae</taxon>
        <taxon>Aspergillus</taxon>
        <taxon>Aspergillus subgen. Nidulantes</taxon>
    </lineage>
</organism>
<dbReference type="InterPro" id="IPR036249">
    <property type="entry name" value="Thioredoxin-like_sf"/>
</dbReference>
<protein>
    <recommendedName>
        <fullName evidence="4">Glutathione peroxidase</fullName>
    </recommendedName>
</protein>
<dbReference type="PANTHER" id="PTHR11592:SF78">
    <property type="entry name" value="GLUTATHIONE PEROXIDASE"/>
    <property type="match status" value="1"/>
</dbReference>
<dbReference type="Gene3D" id="3.40.30.10">
    <property type="entry name" value="Glutaredoxin"/>
    <property type="match status" value="1"/>
</dbReference>
<dbReference type="PANTHER" id="PTHR11592">
    <property type="entry name" value="GLUTATHIONE PEROXIDASE"/>
    <property type="match status" value="1"/>
</dbReference>
<reference evidence="5 6" key="1">
    <citation type="submission" date="2024-07" db="EMBL/GenBank/DDBJ databases">
        <title>Section-level genome sequencing and comparative genomics of Aspergillus sections Usti and Cavernicolus.</title>
        <authorList>
            <consortium name="Lawrence Berkeley National Laboratory"/>
            <person name="Nybo J.L."/>
            <person name="Vesth T.C."/>
            <person name="Theobald S."/>
            <person name="Frisvad J.C."/>
            <person name="Larsen T.O."/>
            <person name="Kjaerboelling I."/>
            <person name="Rothschild-Mancinelli K."/>
            <person name="Lyhne E.K."/>
            <person name="Kogle M.E."/>
            <person name="Barry K."/>
            <person name="Clum A."/>
            <person name="Na H."/>
            <person name="Ledsgaard L."/>
            <person name="Lin J."/>
            <person name="Lipzen A."/>
            <person name="Kuo A."/>
            <person name="Riley R."/>
            <person name="Mondo S."/>
            <person name="Labutti K."/>
            <person name="Haridas S."/>
            <person name="Pangalinan J."/>
            <person name="Salamov A.A."/>
            <person name="Simmons B.A."/>
            <person name="Magnuson J.K."/>
            <person name="Chen J."/>
            <person name="Drula E."/>
            <person name="Henrissat B."/>
            <person name="Wiebenga A."/>
            <person name="Lubbers R.J."/>
            <person name="Gomes A.C."/>
            <person name="Makela M.R."/>
            <person name="Stajich J."/>
            <person name="Grigoriev I.V."/>
            <person name="Mortensen U.H."/>
            <person name="De Vries R.P."/>
            <person name="Baker S.E."/>
            <person name="Andersen M.R."/>
        </authorList>
    </citation>
    <scope>NUCLEOTIDE SEQUENCE [LARGE SCALE GENOMIC DNA]</scope>
    <source>
        <strain evidence="5 6">CBS 209.92</strain>
    </source>
</reference>
<dbReference type="Pfam" id="PF00255">
    <property type="entry name" value="GSHPx"/>
    <property type="match status" value="1"/>
</dbReference>
<dbReference type="PROSITE" id="PS51355">
    <property type="entry name" value="GLUTATHIONE_PEROXID_3"/>
    <property type="match status" value="1"/>
</dbReference>
<accession>A0ABR4GM58</accession>
<evidence type="ECO:0000313" key="5">
    <source>
        <dbReference type="EMBL" id="KAL2800153.1"/>
    </source>
</evidence>
<evidence type="ECO:0000256" key="2">
    <source>
        <dbReference type="ARBA" id="ARBA00022559"/>
    </source>
</evidence>
<gene>
    <name evidence="5" type="ORF">BJX66DRAFT_321649</name>
</gene>
<proteinExistence type="inferred from homology"/>
<dbReference type="Proteomes" id="UP001610563">
    <property type="component" value="Unassembled WGS sequence"/>
</dbReference>
<dbReference type="SUPFAM" id="SSF52833">
    <property type="entry name" value="Thioredoxin-like"/>
    <property type="match status" value="1"/>
</dbReference>
<comment type="similarity">
    <text evidence="1 4">Belongs to the glutathione peroxidase family.</text>
</comment>
<evidence type="ECO:0000256" key="4">
    <source>
        <dbReference type="RuleBase" id="RU000499"/>
    </source>
</evidence>